<feature type="compositionally biased region" description="Gly residues" evidence="1">
    <location>
        <begin position="59"/>
        <end position="72"/>
    </location>
</feature>
<evidence type="ECO:0000313" key="5">
    <source>
        <dbReference type="Proteomes" id="UP001596156"/>
    </source>
</evidence>
<accession>A0ABW0D0V5</accession>
<feature type="signal peptide" evidence="2">
    <location>
        <begin position="1"/>
        <end position="19"/>
    </location>
</feature>
<evidence type="ECO:0000256" key="1">
    <source>
        <dbReference type="SAM" id="MobiDB-lite"/>
    </source>
</evidence>
<reference evidence="5" key="1">
    <citation type="journal article" date="2019" name="Int. J. Syst. Evol. Microbiol.">
        <title>The Global Catalogue of Microorganisms (GCM) 10K type strain sequencing project: providing services to taxonomists for standard genome sequencing and annotation.</title>
        <authorList>
            <consortium name="The Broad Institute Genomics Platform"/>
            <consortium name="The Broad Institute Genome Sequencing Center for Infectious Disease"/>
            <person name="Wu L."/>
            <person name="Ma J."/>
        </authorList>
    </citation>
    <scope>NUCLEOTIDE SEQUENCE [LARGE SCALE GENOMIC DNA]</scope>
    <source>
        <strain evidence="5">CCM 8479</strain>
    </source>
</reference>
<evidence type="ECO:0000259" key="3">
    <source>
        <dbReference type="Pfam" id="PF14016"/>
    </source>
</evidence>
<feature type="compositionally biased region" description="Low complexity" evidence="1">
    <location>
        <begin position="32"/>
        <end position="58"/>
    </location>
</feature>
<feature type="region of interest" description="Disordered" evidence="1">
    <location>
        <begin position="28"/>
        <end position="115"/>
    </location>
</feature>
<dbReference type="InterPro" id="IPR025326">
    <property type="entry name" value="DUF4232"/>
</dbReference>
<sequence length="246" mass="24310">MSARTARTRLFAVSTVALAALALTACEGGSDTGADSPASSTTATATAEAKPSTGDSAGTAGGTGTDGTGAQGDKGSSSGSSGTGTGKGTPAGTGGSKENGTGTGTGKQEDGIPGECSASDVRITAAKVKRPLNHLLLTATNTGSKTCYLPPYPQARFGEAQSVPPVFEETHPQAPTTLKPGKSGYAGVLLSAGDGSAENGHTVNTLTVPFDDGSIATVSLPSDGVHVDDALKVTYWQTSVDHALFY</sequence>
<protein>
    <submittedName>
        <fullName evidence="4">DUF4232 domain-containing protein</fullName>
    </submittedName>
</protein>
<dbReference type="Pfam" id="PF14016">
    <property type="entry name" value="DUF4232"/>
    <property type="match status" value="1"/>
</dbReference>
<dbReference type="RefSeq" id="WP_344645064.1">
    <property type="nucleotide sequence ID" value="NZ_BAAASS010000012.1"/>
</dbReference>
<keyword evidence="5" id="KW-1185">Reference proteome</keyword>
<dbReference type="EMBL" id="JBHSKL010000004">
    <property type="protein sequence ID" value="MFC5223988.1"/>
    <property type="molecule type" value="Genomic_DNA"/>
</dbReference>
<dbReference type="Proteomes" id="UP001596156">
    <property type="component" value="Unassembled WGS sequence"/>
</dbReference>
<feature type="chain" id="PRO_5047068046" evidence="2">
    <location>
        <begin position="20"/>
        <end position="246"/>
    </location>
</feature>
<feature type="compositionally biased region" description="Gly residues" evidence="1">
    <location>
        <begin position="81"/>
        <end position="105"/>
    </location>
</feature>
<proteinExistence type="predicted"/>
<evidence type="ECO:0000256" key="2">
    <source>
        <dbReference type="SAM" id="SignalP"/>
    </source>
</evidence>
<organism evidence="4 5">
    <name type="scientific">Streptomyces fimbriatus</name>
    <dbReference type="NCBI Taxonomy" id="68197"/>
    <lineage>
        <taxon>Bacteria</taxon>
        <taxon>Bacillati</taxon>
        <taxon>Actinomycetota</taxon>
        <taxon>Actinomycetes</taxon>
        <taxon>Kitasatosporales</taxon>
        <taxon>Streptomycetaceae</taxon>
        <taxon>Streptomyces</taxon>
    </lineage>
</organism>
<comment type="caution">
    <text evidence="4">The sequence shown here is derived from an EMBL/GenBank/DDBJ whole genome shotgun (WGS) entry which is preliminary data.</text>
</comment>
<gene>
    <name evidence="4" type="ORF">ACFPN6_05100</name>
</gene>
<evidence type="ECO:0000313" key="4">
    <source>
        <dbReference type="EMBL" id="MFC5223988.1"/>
    </source>
</evidence>
<feature type="domain" description="DUF4232" evidence="3">
    <location>
        <begin position="116"/>
        <end position="237"/>
    </location>
</feature>
<keyword evidence="2" id="KW-0732">Signal</keyword>
<name>A0ABW0D0V5_STRFI</name>
<dbReference type="PROSITE" id="PS51257">
    <property type="entry name" value="PROKAR_LIPOPROTEIN"/>
    <property type="match status" value="1"/>
</dbReference>